<proteinExistence type="predicted"/>
<evidence type="ECO:0000313" key="2">
    <source>
        <dbReference type="Proteomes" id="UP000033961"/>
    </source>
</evidence>
<evidence type="ECO:0000313" key="1">
    <source>
        <dbReference type="EMBL" id="AVQ11931.1"/>
    </source>
</evidence>
<gene>
    <name evidence="1" type="ORF">XB16_1601</name>
</gene>
<protein>
    <submittedName>
        <fullName evidence="1">TonB-dependent receptor</fullName>
    </submittedName>
</protein>
<organism evidence="1 2">
    <name type="scientific">Leptospira santarosai</name>
    <dbReference type="NCBI Taxonomy" id="28183"/>
    <lineage>
        <taxon>Bacteria</taxon>
        <taxon>Pseudomonadati</taxon>
        <taxon>Spirochaetota</taxon>
        <taxon>Spirochaetia</taxon>
        <taxon>Leptospirales</taxon>
        <taxon>Leptospiraceae</taxon>
        <taxon>Leptospira</taxon>
    </lineage>
</organism>
<dbReference type="EMBL" id="CP027843">
    <property type="protein sequence ID" value="AVQ11931.1"/>
    <property type="molecule type" value="Genomic_DNA"/>
</dbReference>
<sequence>MRVNSNIVNHLASKSRKKKMKISKRTNTVELLMSV</sequence>
<dbReference type="AlphaFoldDB" id="A0A2P1QSQ5"/>
<keyword evidence="1" id="KW-0675">Receptor</keyword>
<reference evidence="1 2" key="1">
    <citation type="journal article" date="2015" name="Genome Announc.">
        <title>Draft Genome Sequences of Leptospira santarosai Strains U160, U164, and U233, Isolated from Asymptomatic Cattle.</title>
        <authorList>
            <person name="Kremer F.S."/>
            <person name="Eslabao M.R."/>
            <person name="Provisor M."/>
            <person name="Woloski R.D."/>
            <person name="Ramires O.V."/>
            <person name="Moreno L.Z."/>
            <person name="Moreno A.M."/>
            <person name="Hamond C."/>
            <person name="Lilenbaum W."/>
            <person name="Dellagostin O.A."/>
        </authorList>
    </citation>
    <scope>NUCLEOTIDE SEQUENCE [LARGE SCALE GENOMIC DNA]</scope>
    <source>
        <strain evidence="1 2">U160</strain>
    </source>
</reference>
<dbReference type="Proteomes" id="UP000033961">
    <property type="component" value="Chromosome I"/>
</dbReference>
<name>A0A2P1QSQ5_9LEPT</name>
<accession>A0A2P1QSQ5</accession>